<dbReference type="RefSeq" id="WP_261494862.1">
    <property type="nucleotide sequence ID" value="NZ_JAOCQF010000001.1"/>
</dbReference>
<dbReference type="PROSITE" id="PS00107">
    <property type="entry name" value="PROTEIN_KINASE_ATP"/>
    <property type="match status" value="1"/>
</dbReference>
<proteinExistence type="predicted"/>
<evidence type="ECO:0000256" key="5">
    <source>
        <dbReference type="PROSITE-ProRule" id="PRU10141"/>
    </source>
</evidence>
<dbReference type="PANTHER" id="PTHR43289">
    <property type="entry name" value="MITOGEN-ACTIVATED PROTEIN KINASE KINASE KINASE 20-RELATED"/>
    <property type="match status" value="1"/>
</dbReference>
<sequence>MNDSRPGDAFRPGDLLNNTYRIEALLGRGGTSEVYRARSEISGRVVALKALRSEFSRNEDFLLLMTREEEMRDIRHDAVVRYSDNQRTPEGTVYLVMDYVDGPGLDHKLKEGGLSAEDLLVIGARVAEGLQAAHSKNIVHRDLSPDNIILRNGNPAEAVIIDFGIAKDTNPGAATIVGNEFAGKYAYAAPEQLSGRTDARSDLYSLGALLLAGFRGRPPNAGSNPMEVLQKKGEPLDTEGVPEPLKSLIGKLSHPDPAQRFQSAAEVLAAIRGGPAAAPAGLPAGLEDRTVIMPGKAAAAKPGAEATKAKAAGKAEAAAGKSRLPLVLTLLVLLAGGGGAGAYFSGMFGPSLPLAEPYTFRVTKAEGGVPEAVGYAPSEAVQRTLSEDIARLSGTAELSLARGEIGEGWGGDVSLLMSTLATLDEWSLSVDGMTFTATGSTADAARQDSVTALLGTTLPGGMSGTADIALKSQLLAATALQPILDQIADCGPLVQQSVPSEGYAEADRIVVAGRLADNGSRIRLFDALRAVAGPREVVIDAEILNPALCLIETRLPAAPAGGFDISFGFGDSADPNPSGRYFVGENPVIDVDIPAEVTDGYLYVSVLDVSGNVFHLLPNQTRPDNSVAALRSGQPGAVPVRVAYGLTEAQGTSKLAFTVDASSLGKSKVIALYAKAPLFATMREISEPAADYAQALADLVASGTTTVTSIDSRILTTAQP</sequence>
<dbReference type="CDD" id="cd14014">
    <property type="entry name" value="STKc_PknB_like"/>
    <property type="match status" value="1"/>
</dbReference>
<dbReference type="EMBL" id="JAOCQF010000001">
    <property type="protein sequence ID" value="MCT8329439.1"/>
    <property type="molecule type" value="Genomic_DNA"/>
</dbReference>
<dbReference type="GO" id="GO:0016301">
    <property type="term" value="F:kinase activity"/>
    <property type="evidence" value="ECO:0007669"/>
    <property type="project" value="UniProtKB-KW"/>
</dbReference>
<evidence type="ECO:0000313" key="8">
    <source>
        <dbReference type="Proteomes" id="UP001205601"/>
    </source>
</evidence>
<dbReference type="Gene3D" id="3.30.200.20">
    <property type="entry name" value="Phosphorylase Kinase, domain 1"/>
    <property type="match status" value="1"/>
</dbReference>
<evidence type="ECO:0000256" key="2">
    <source>
        <dbReference type="ARBA" id="ARBA00022741"/>
    </source>
</evidence>
<evidence type="ECO:0000313" key="7">
    <source>
        <dbReference type="EMBL" id="MCT8329439.1"/>
    </source>
</evidence>
<dbReference type="InterPro" id="IPR011009">
    <property type="entry name" value="Kinase-like_dom_sf"/>
</dbReference>
<accession>A0ABT2NKK8</accession>
<dbReference type="InterPro" id="IPR017441">
    <property type="entry name" value="Protein_kinase_ATP_BS"/>
</dbReference>
<dbReference type="Gene3D" id="1.10.510.10">
    <property type="entry name" value="Transferase(Phosphotransferase) domain 1"/>
    <property type="match status" value="1"/>
</dbReference>
<organism evidence="7 8">
    <name type="scientific">Albidovulum sediminis</name>
    <dbReference type="NCBI Taxonomy" id="3066345"/>
    <lineage>
        <taxon>Bacteria</taxon>
        <taxon>Pseudomonadati</taxon>
        <taxon>Pseudomonadota</taxon>
        <taxon>Alphaproteobacteria</taxon>
        <taxon>Rhodobacterales</taxon>
        <taxon>Paracoccaceae</taxon>
        <taxon>Albidovulum</taxon>
    </lineage>
</organism>
<feature type="binding site" evidence="5">
    <location>
        <position position="49"/>
    </location>
    <ligand>
        <name>ATP</name>
        <dbReference type="ChEBI" id="CHEBI:30616"/>
    </ligand>
</feature>
<dbReference type="InterPro" id="IPR008266">
    <property type="entry name" value="Tyr_kinase_AS"/>
</dbReference>
<evidence type="ECO:0000256" key="1">
    <source>
        <dbReference type="ARBA" id="ARBA00022679"/>
    </source>
</evidence>
<keyword evidence="3 7" id="KW-0418">Kinase</keyword>
<comment type="caution">
    <text evidence="7">The sequence shown here is derived from an EMBL/GenBank/DDBJ whole genome shotgun (WGS) entry which is preliminary data.</text>
</comment>
<keyword evidence="4 5" id="KW-0067">ATP-binding</keyword>
<reference evidence="8" key="1">
    <citation type="submission" date="2023-07" db="EMBL/GenBank/DDBJ databases">
        <title>Defluviimonas sediminis sp. nov., isolated from mangrove sediment.</title>
        <authorList>
            <person name="Liu L."/>
            <person name="Li J."/>
            <person name="Huang Y."/>
            <person name="Pan J."/>
            <person name="Li M."/>
        </authorList>
    </citation>
    <scope>NUCLEOTIDE SEQUENCE [LARGE SCALE GENOMIC DNA]</scope>
    <source>
        <strain evidence="8">FT324</strain>
    </source>
</reference>
<feature type="domain" description="Protein kinase" evidence="6">
    <location>
        <begin position="20"/>
        <end position="277"/>
    </location>
</feature>
<dbReference type="Proteomes" id="UP001205601">
    <property type="component" value="Unassembled WGS sequence"/>
</dbReference>
<dbReference type="PANTHER" id="PTHR43289:SF6">
    <property type="entry name" value="SERINE_THREONINE-PROTEIN KINASE NEKL-3"/>
    <property type="match status" value="1"/>
</dbReference>
<dbReference type="SUPFAM" id="SSF56112">
    <property type="entry name" value="Protein kinase-like (PK-like)"/>
    <property type="match status" value="1"/>
</dbReference>
<evidence type="ECO:0000256" key="3">
    <source>
        <dbReference type="ARBA" id="ARBA00022777"/>
    </source>
</evidence>
<evidence type="ECO:0000256" key="4">
    <source>
        <dbReference type="ARBA" id="ARBA00022840"/>
    </source>
</evidence>
<protein>
    <submittedName>
        <fullName evidence="7">Serine/threonine-protein kinase</fullName>
    </submittedName>
</protein>
<dbReference type="PROSITE" id="PS00109">
    <property type="entry name" value="PROTEIN_KINASE_TYR"/>
    <property type="match status" value="1"/>
</dbReference>
<dbReference type="InterPro" id="IPR000719">
    <property type="entry name" value="Prot_kinase_dom"/>
</dbReference>
<keyword evidence="1" id="KW-0808">Transferase</keyword>
<dbReference type="Pfam" id="PF00069">
    <property type="entry name" value="Pkinase"/>
    <property type="match status" value="1"/>
</dbReference>
<evidence type="ECO:0000259" key="6">
    <source>
        <dbReference type="PROSITE" id="PS50011"/>
    </source>
</evidence>
<dbReference type="PROSITE" id="PS50011">
    <property type="entry name" value="PROTEIN_KINASE_DOM"/>
    <property type="match status" value="1"/>
</dbReference>
<gene>
    <name evidence="7" type="ORF">N5I32_07945</name>
</gene>
<keyword evidence="8" id="KW-1185">Reference proteome</keyword>
<name>A0ABT2NKK8_9RHOB</name>
<keyword evidence="2 5" id="KW-0547">Nucleotide-binding</keyword>